<dbReference type="PANTHER" id="PTHR15348:SF1">
    <property type="entry name" value="AT-RICH INTERACTIVE DOMAIN-CONTAINING PROTEIN 3A"/>
    <property type="match status" value="1"/>
</dbReference>
<evidence type="ECO:0000313" key="11">
    <source>
        <dbReference type="EMBL" id="GCC30415.1"/>
    </source>
</evidence>
<dbReference type="InterPro" id="IPR036431">
    <property type="entry name" value="ARID_dom_sf"/>
</dbReference>
<comment type="subcellular location">
    <subcellularLocation>
        <location evidence="1">Cytoplasm</location>
    </subcellularLocation>
    <subcellularLocation>
        <location evidence="7">Nucleus</location>
    </subcellularLocation>
</comment>
<dbReference type="Pfam" id="PF01388">
    <property type="entry name" value="ARID"/>
    <property type="match status" value="1"/>
</dbReference>
<dbReference type="PANTHER" id="PTHR15348">
    <property type="entry name" value="AT-RICH INTERACTIVE DOMAIN-CONTAINING PROTEIN ARID DOMAIN- CONTAINING PROTEIN DEAD RINGER PROTEIN B-CELL REGULATOR OF IGH TRANSCRIPTION BRIGHT"/>
    <property type="match status" value="1"/>
</dbReference>
<organism evidence="11 12">
    <name type="scientific">Chiloscyllium punctatum</name>
    <name type="common">Brownbanded bambooshark</name>
    <name type="synonym">Hemiscyllium punctatum</name>
    <dbReference type="NCBI Taxonomy" id="137246"/>
    <lineage>
        <taxon>Eukaryota</taxon>
        <taxon>Metazoa</taxon>
        <taxon>Chordata</taxon>
        <taxon>Craniata</taxon>
        <taxon>Vertebrata</taxon>
        <taxon>Chondrichthyes</taxon>
        <taxon>Elasmobranchii</taxon>
        <taxon>Galeomorphii</taxon>
        <taxon>Galeoidea</taxon>
        <taxon>Orectolobiformes</taxon>
        <taxon>Hemiscylliidae</taxon>
        <taxon>Chiloscyllium</taxon>
    </lineage>
</organism>
<dbReference type="EMBL" id="BEZZ01000301">
    <property type="protein sequence ID" value="GCC30415.1"/>
    <property type="molecule type" value="Genomic_DNA"/>
</dbReference>
<keyword evidence="4 7" id="KW-0238">DNA-binding</keyword>
<keyword evidence="5" id="KW-0804">Transcription</keyword>
<evidence type="ECO:0000256" key="4">
    <source>
        <dbReference type="ARBA" id="ARBA00023125"/>
    </source>
</evidence>
<dbReference type="PROSITE" id="PS51011">
    <property type="entry name" value="ARID"/>
    <property type="match status" value="1"/>
</dbReference>
<comment type="function">
    <text evidence="7">Transcription factor.</text>
</comment>
<dbReference type="Gene3D" id="1.10.150.60">
    <property type="entry name" value="ARID DNA-binding domain"/>
    <property type="match status" value="1"/>
</dbReference>
<keyword evidence="3 7" id="KW-0805">Transcription regulation</keyword>
<keyword evidence="12" id="KW-1185">Reference proteome</keyword>
<dbReference type="GO" id="GO:0005634">
    <property type="term" value="C:nucleus"/>
    <property type="evidence" value="ECO:0007669"/>
    <property type="project" value="UniProtKB-SubCell"/>
</dbReference>
<protein>
    <recommendedName>
        <fullName evidence="7">AT-rich interactive domain-containing protein 3</fullName>
        <shortName evidence="7">ARID domain-containing protein</shortName>
    </recommendedName>
</protein>
<evidence type="ECO:0000256" key="1">
    <source>
        <dbReference type="ARBA" id="ARBA00004496"/>
    </source>
</evidence>
<evidence type="ECO:0000256" key="7">
    <source>
        <dbReference type="RuleBase" id="RU369100"/>
    </source>
</evidence>
<feature type="domain" description="ARID" evidence="9">
    <location>
        <begin position="243"/>
        <end position="335"/>
    </location>
</feature>
<comment type="caution">
    <text evidence="11">The sequence shown here is derived from an EMBL/GenBank/DDBJ whole genome shotgun (WGS) entry which is preliminary data.</text>
</comment>
<dbReference type="InterPro" id="IPR001606">
    <property type="entry name" value="ARID_dom"/>
</dbReference>
<evidence type="ECO:0000256" key="5">
    <source>
        <dbReference type="ARBA" id="ARBA00023163"/>
    </source>
</evidence>
<feature type="compositionally biased region" description="Acidic residues" evidence="8">
    <location>
        <begin position="162"/>
        <end position="181"/>
    </location>
</feature>
<proteinExistence type="predicted"/>
<accession>A0A401SJ98</accession>
<dbReference type="AlphaFoldDB" id="A0A401SJ98"/>
<dbReference type="GO" id="GO:0003677">
    <property type="term" value="F:DNA binding"/>
    <property type="evidence" value="ECO:0007669"/>
    <property type="project" value="UniProtKB-UniRule"/>
</dbReference>
<dbReference type="CDD" id="cd16878">
    <property type="entry name" value="ARID_ARID3A"/>
    <property type="match status" value="1"/>
</dbReference>
<feature type="compositionally biased region" description="Basic and acidic residues" evidence="8">
    <location>
        <begin position="187"/>
        <end position="200"/>
    </location>
</feature>
<evidence type="ECO:0000256" key="3">
    <source>
        <dbReference type="ARBA" id="ARBA00023015"/>
    </source>
</evidence>
<feature type="compositionally biased region" description="Low complexity" evidence="8">
    <location>
        <begin position="558"/>
        <end position="572"/>
    </location>
</feature>
<dbReference type="PROSITE" id="PS51486">
    <property type="entry name" value="REKLES"/>
    <property type="match status" value="1"/>
</dbReference>
<feature type="region of interest" description="Disordered" evidence="8">
    <location>
        <begin position="536"/>
        <end position="572"/>
    </location>
</feature>
<dbReference type="InterPro" id="IPR023334">
    <property type="entry name" value="REKLES_domain"/>
</dbReference>
<dbReference type="GO" id="GO:0005737">
    <property type="term" value="C:cytoplasm"/>
    <property type="evidence" value="ECO:0007669"/>
    <property type="project" value="UniProtKB-SubCell"/>
</dbReference>
<sequence length="572" mass="63370">MKLQAVMENLQRQQRARLELEARQQQNEQHHQQQPQSSRARLQLQAQQQQQPQQQIQMEQREPRRLTAEFSNDNKILVIAQQSIAAQQTAALAAMRAAAAAAGADVSAQRVLDEGDEEELGMERGDSPRLSETSEALSGGDEMDRGEEEEETAEPRYPDPLGSEEDMAAEEEEEFEDEMAEEGGSGVKERGMHHSGEVHRLPGQRRPITGLPCQPHPQMQQVQDQAEWTYEEQFKQLYELDNDPRRKEFLDDLFSFMQKRGTPVNRIPIMAKQVLDLYMLYALVTEKGGLVEVINKKLWREITKGLNLPTSITSAAFTLRTQYMKYLYPYECEKRGLSSPNELQVAIDSNRREGRRHGFGSSLYSYSPSGTSSVLSSPKLQVPTLNLATTNGSPINQLVKIKKEEDSIIPLSLGGRLPVSLTGHQVAAAQAVVAAQATALDQLREKLESGEPPEKKMVVGVDEQQRLMQRAIQQNLLAMTAQIPMNIRINSQADRQESALNLTTNGMSSISMSVEINGVVYTGVLFGQGPGISGASSIKGNNKNNNSQGTPSLPVPRTPTSSSSHTSNNSSP</sequence>
<dbReference type="InterPro" id="IPR045147">
    <property type="entry name" value="ARI3A/B/C"/>
</dbReference>
<feature type="region of interest" description="Disordered" evidence="8">
    <location>
        <begin position="17"/>
        <end position="64"/>
    </location>
</feature>
<dbReference type="Proteomes" id="UP000287033">
    <property type="component" value="Unassembled WGS sequence"/>
</dbReference>
<dbReference type="SUPFAM" id="SSF46774">
    <property type="entry name" value="ARID-like"/>
    <property type="match status" value="1"/>
</dbReference>
<dbReference type="FunFam" id="1.10.150.60:FF:000006">
    <property type="entry name" value="AT-rich interactive domain-containing protein 3A"/>
    <property type="match status" value="1"/>
</dbReference>
<keyword evidence="6 7" id="KW-0539">Nucleus</keyword>
<dbReference type="GO" id="GO:0006357">
    <property type="term" value="P:regulation of transcription by RNA polymerase II"/>
    <property type="evidence" value="ECO:0007669"/>
    <property type="project" value="InterPro"/>
</dbReference>
<feature type="compositionally biased region" description="Low complexity" evidence="8">
    <location>
        <begin position="24"/>
        <end position="58"/>
    </location>
</feature>
<evidence type="ECO:0000313" key="12">
    <source>
        <dbReference type="Proteomes" id="UP000287033"/>
    </source>
</evidence>
<dbReference type="OMA" id="HIHKIKK"/>
<reference evidence="11 12" key="1">
    <citation type="journal article" date="2018" name="Nat. Ecol. Evol.">
        <title>Shark genomes provide insights into elasmobranch evolution and the origin of vertebrates.</title>
        <authorList>
            <person name="Hara Y"/>
            <person name="Yamaguchi K"/>
            <person name="Onimaru K"/>
            <person name="Kadota M"/>
            <person name="Koyanagi M"/>
            <person name="Keeley SD"/>
            <person name="Tatsumi K"/>
            <person name="Tanaka K"/>
            <person name="Motone F"/>
            <person name="Kageyama Y"/>
            <person name="Nozu R"/>
            <person name="Adachi N"/>
            <person name="Nishimura O"/>
            <person name="Nakagawa R"/>
            <person name="Tanegashima C"/>
            <person name="Kiyatake I"/>
            <person name="Matsumoto R"/>
            <person name="Murakumo K"/>
            <person name="Nishida K"/>
            <person name="Terakita A"/>
            <person name="Kuratani S"/>
            <person name="Sato K"/>
            <person name="Hyodo S Kuraku.S."/>
        </authorList>
    </citation>
    <scope>NUCLEOTIDE SEQUENCE [LARGE SCALE GENOMIC DNA]</scope>
</reference>
<dbReference type="STRING" id="137246.A0A401SJ98"/>
<evidence type="ECO:0000256" key="8">
    <source>
        <dbReference type="SAM" id="MobiDB-lite"/>
    </source>
</evidence>
<name>A0A401SJ98_CHIPU</name>
<dbReference type="SMART" id="SM01014">
    <property type="entry name" value="ARID"/>
    <property type="match status" value="1"/>
</dbReference>
<evidence type="ECO:0000259" key="10">
    <source>
        <dbReference type="PROSITE" id="PS51486"/>
    </source>
</evidence>
<feature type="domain" description="REKLES" evidence="10">
    <location>
        <begin position="438"/>
        <end position="532"/>
    </location>
</feature>
<feature type="region of interest" description="Disordered" evidence="8">
    <location>
        <begin position="115"/>
        <end position="204"/>
    </location>
</feature>
<keyword evidence="2" id="KW-0963">Cytoplasm</keyword>
<evidence type="ECO:0000256" key="6">
    <source>
        <dbReference type="ARBA" id="ARBA00023242"/>
    </source>
</evidence>
<comment type="subunit">
    <text evidence="7">Homodimer.</text>
</comment>
<dbReference type="SMART" id="SM00501">
    <property type="entry name" value="BRIGHT"/>
    <property type="match status" value="1"/>
</dbReference>
<evidence type="ECO:0000259" key="9">
    <source>
        <dbReference type="PROSITE" id="PS51011"/>
    </source>
</evidence>
<evidence type="ECO:0000256" key="2">
    <source>
        <dbReference type="ARBA" id="ARBA00022490"/>
    </source>
</evidence>
<dbReference type="OrthoDB" id="10044343at2759"/>
<feature type="compositionally biased region" description="Low complexity" evidence="8">
    <location>
        <begin position="536"/>
        <end position="552"/>
    </location>
</feature>
<gene>
    <name evidence="11" type="ORF">chiPu_0008866</name>
</gene>